<dbReference type="AlphaFoldDB" id="G0UV78"/>
<evidence type="ECO:0000259" key="3">
    <source>
        <dbReference type="Pfam" id="PF00676"/>
    </source>
</evidence>
<dbReference type="InterPro" id="IPR001017">
    <property type="entry name" value="DH_E1"/>
</dbReference>
<dbReference type="EMBL" id="HE575323">
    <property type="protein sequence ID" value="CCC93293.1"/>
    <property type="molecule type" value="Genomic_DNA"/>
</dbReference>
<name>G0UV78_TRYCI</name>
<dbReference type="InterPro" id="IPR050771">
    <property type="entry name" value="Alpha-ketoacid_DH_E1_comp"/>
</dbReference>
<dbReference type="PANTHER" id="PTHR43380:SF1">
    <property type="entry name" value="2-OXOISOVALERATE DEHYDROGENASE SUBUNIT ALPHA, MITOCHONDRIAL"/>
    <property type="match status" value="1"/>
</dbReference>
<dbReference type="CDD" id="cd02000">
    <property type="entry name" value="TPP_E1_PDC_ADC_BCADC"/>
    <property type="match status" value="1"/>
</dbReference>
<dbReference type="GO" id="GO:0003863">
    <property type="term" value="F:branched-chain 2-oxo acid dehydrogenase activity"/>
    <property type="evidence" value="ECO:0007669"/>
    <property type="project" value="UniProtKB-EC"/>
</dbReference>
<keyword evidence="2" id="KW-0786">Thiamine pyrophosphate</keyword>
<comment type="function">
    <text evidence="2">The branched-chain alpha-keto dehydrogenase complex catalyzes the overall conversion of alpha-keto acids to acyl-CoA and CO(2). It contains multiple copies of three enzymatic components: branched-chain alpha-keto acid decarboxylase (E1), lipoamide acyltransferase (E2) and lipoamide dehydrogenase (E3).</text>
</comment>
<dbReference type="PANTHER" id="PTHR43380">
    <property type="entry name" value="2-OXOISOVALERATE DEHYDROGENASE SUBUNIT ALPHA, MITOCHONDRIAL"/>
    <property type="match status" value="1"/>
</dbReference>
<protein>
    <recommendedName>
        <fullName evidence="2">2-oxoisovalerate dehydrogenase subunit alpha</fullName>
        <ecNumber evidence="2">1.2.4.4</ecNumber>
    </recommendedName>
    <alternativeName>
        <fullName evidence="2">Branched-chain alpha-keto acid dehydrogenase E1 component alpha chain</fullName>
    </alternativeName>
</protein>
<feature type="domain" description="Dehydrogenase E1 component" evidence="3">
    <location>
        <begin position="77"/>
        <end position="367"/>
    </location>
</feature>
<reference evidence="4" key="1">
    <citation type="journal article" date="2012" name="Proc. Natl. Acad. Sci. U.S.A.">
        <title>Antigenic diversity is generated by distinct evolutionary mechanisms in African trypanosome species.</title>
        <authorList>
            <person name="Jackson A.P."/>
            <person name="Berry A."/>
            <person name="Aslett M."/>
            <person name="Allison H.C."/>
            <person name="Burton P."/>
            <person name="Vavrova-Anderson J."/>
            <person name="Brown R."/>
            <person name="Browne H."/>
            <person name="Corton N."/>
            <person name="Hauser H."/>
            <person name="Gamble J."/>
            <person name="Gilderthorp R."/>
            <person name="Marcello L."/>
            <person name="McQuillan J."/>
            <person name="Otto T.D."/>
            <person name="Quail M.A."/>
            <person name="Sanders M.J."/>
            <person name="van Tonder A."/>
            <person name="Ginger M.L."/>
            <person name="Field M.C."/>
            <person name="Barry J.D."/>
            <person name="Hertz-Fowler C."/>
            <person name="Berriman M."/>
        </authorList>
    </citation>
    <scope>NUCLEOTIDE SEQUENCE</scope>
    <source>
        <strain evidence="4">IL3000</strain>
    </source>
</reference>
<dbReference type="GO" id="GO:0009083">
    <property type="term" value="P:branched-chain amino acid catabolic process"/>
    <property type="evidence" value="ECO:0007669"/>
    <property type="project" value="TreeGrafter"/>
</dbReference>
<evidence type="ECO:0000313" key="4">
    <source>
        <dbReference type="EMBL" id="CCC93293.1"/>
    </source>
</evidence>
<sequence>MKRTSCRLVRSLQEVLLHGQKVWNMNFATTPTTEELTFNDTPTPSTPLFHVLDLDGNIVNENNKPIVPRETLVKIMETMIYSNTIDNILMEAQRQGRISFFLTAIGEEASVIGVAAGLELRDELFLQYREAGALLYRGYSIPELVAQCMGNVEDELKGRQMPIHYGSRRLNVHALSSPLATQIPHASGAGFAFKLENEQLDDEDKARIAAVFFGEGAASEGDFHAGVNFAATLGSNTLFFVRNNGYAISTPARVQYKGDGVLARGIGYGIPSTRVDGSDVLAVMQAVQRGREIIRTTNQPVLIEALCYRSHHHSSSDDSSMYRPVDEIEDLSILSPLKRFESFLVKQGLWTSERSQELVKQVRQELLKELHRQELLPHWSVESAHADVYKMKTPDLVKAQNELQAHFERNEDFYRR</sequence>
<evidence type="ECO:0000256" key="2">
    <source>
        <dbReference type="RuleBase" id="RU365014"/>
    </source>
</evidence>
<dbReference type="VEuPathDB" id="TriTrypDB:TcIL3000_10_520"/>
<dbReference type="Pfam" id="PF00676">
    <property type="entry name" value="E1_dh"/>
    <property type="match status" value="1"/>
</dbReference>
<keyword evidence="1 2" id="KW-0560">Oxidoreductase</keyword>
<comment type="cofactor">
    <cofactor evidence="2">
        <name>thiamine diphosphate</name>
        <dbReference type="ChEBI" id="CHEBI:58937"/>
    </cofactor>
</comment>
<gene>
    <name evidence="4" type="ORF">TCIL3000_10_520</name>
</gene>
<accession>G0UV78</accession>
<dbReference type="InterPro" id="IPR029061">
    <property type="entry name" value="THDP-binding"/>
</dbReference>
<comment type="similarity">
    <text evidence="2">Belongs to the BCKDHA family.</text>
</comment>
<proteinExistence type="inferred from homology"/>
<dbReference type="Gene3D" id="3.40.50.970">
    <property type="match status" value="1"/>
</dbReference>
<dbReference type="EC" id="1.2.4.4" evidence="2"/>
<dbReference type="FunFam" id="3.40.50.970:FF:000108">
    <property type="entry name" value="2-oxoisovalerate dehydrogenase subunit alpha"/>
    <property type="match status" value="1"/>
</dbReference>
<dbReference type="SUPFAM" id="SSF52518">
    <property type="entry name" value="Thiamin diphosphate-binding fold (THDP-binding)"/>
    <property type="match status" value="1"/>
</dbReference>
<comment type="catalytic activity">
    <reaction evidence="2">
        <text>N(6)-[(R)-lipoyl]-L-lysyl-[protein] + 3-methyl-2-oxobutanoate + H(+) = N(6)-[(R)-S(8)-2-methylpropanoyldihydrolipoyl]-L-lysyl-[protein] + CO2</text>
        <dbReference type="Rhea" id="RHEA:13457"/>
        <dbReference type="Rhea" id="RHEA-COMP:10474"/>
        <dbReference type="Rhea" id="RHEA-COMP:10497"/>
        <dbReference type="ChEBI" id="CHEBI:11851"/>
        <dbReference type="ChEBI" id="CHEBI:15378"/>
        <dbReference type="ChEBI" id="CHEBI:16526"/>
        <dbReference type="ChEBI" id="CHEBI:83099"/>
        <dbReference type="ChEBI" id="CHEBI:83142"/>
        <dbReference type="EC" id="1.2.4.4"/>
    </reaction>
</comment>
<organism evidence="4">
    <name type="scientific">Trypanosoma congolense (strain IL3000)</name>
    <dbReference type="NCBI Taxonomy" id="1068625"/>
    <lineage>
        <taxon>Eukaryota</taxon>
        <taxon>Discoba</taxon>
        <taxon>Euglenozoa</taxon>
        <taxon>Kinetoplastea</taxon>
        <taxon>Metakinetoplastina</taxon>
        <taxon>Trypanosomatida</taxon>
        <taxon>Trypanosomatidae</taxon>
        <taxon>Trypanosoma</taxon>
        <taxon>Nannomonas</taxon>
    </lineage>
</organism>
<evidence type="ECO:0000256" key="1">
    <source>
        <dbReference type="ARBA" id="ARBA00023002"/>
    </source>
</evidence>